<dbReference type="EMBL" id="JAATJV010428587">
    <property type="protein sequence ID" value="MBZ3889062.1"/>
    <property type="molecule type" value="Genomic_DNA"/>
</dbReference>
<name>A0AA41NFM8_SCICA</name>
<comment type="caution">
    <text evidence="2">The sequence shown here is derived from an EMBL/GenBank/DDBJ whole genome shotgun (WGS) entry which is preliminary data.</text>
</comment>
<evidence type="ECO:0000313" key="3">
    <source>
        <dbReference type="Proteomes" id="UP001166674"/>
    </source>
</evidence>
<feature type="region of interest" description="Disordered" evidence="1">
    <location>
        <begin position="89"/>
        <end position="215"/>
    </location>
</feature>
<accession>A0AA41NFM8</accession>
<dbReference type="PANTHER" id="PTHR15508">
    <property type="entry name" value="RIBOSOMAL PROTEIN S6 KINASE"/>
    <property type="match status" value="1"/>
</dbReference>
<feature type="compositionally biased region" description="Low complexity" evidence="1">
    <location>
        <begin position="195"/>
        <end position="215"/>
    </location>
</feature>
<gene>
    <name evidence="2" type="ORF">SUZIE_201075</name>
</gene>
<dbReference type="GO" id="GO:0005769">
    <property type="term" value="C:early endosome"/>
    <property type="evidence" value="ECO:0007669"/>
    <property type="project" value="TreeGrafter"/>
</dbReference>
<keyword evidence="2" id="KW-0808">Transferase</keyword>
<dbReference type="PANTHER" id="PTHR15508:SF2">
    <property type="entry name" value="RIBOSOMAL PROTEIN S6 KINASE DELTA-1"/>
    <property type="match status" value="1"/>
</dbReference>
<evidence type="ECO:0000313" key="2">
    <source>
        <dbReference type="EMBL" id="MBZ3889062.1"/>
    </source>
</evidence>
<dbReference type="AlphaFoldDB" id="A0AA41NFM8"/>
<dbReference type="Proteomes" id="UP001166674">
    <property type="component" value="Unassembled WGS sequence"/>
</dbReference>
<keyword evidence="2" id="KW-0418">Kinase</keyword>
<dbReference type="GO" id="GO:0016301">
    <property type="term" value="F:kinase activity"/>
    <property type="evidence" value="ECO:0007669"/>
    <property type="project" value="UniProtKB-KW"/>
</dbReference>
<dbReference type="InterPro" id="IPR051866">
    <property type="entry name" value="Intracell_Sig-Traffick_Protein"/>
</dbReference>
<reference evidence="2" key="1">
    <citation type="submission" date="2020-03" db="EMBL/GenBank/DDBJ databases">
        <title>Studies in the Genomics of Life Span.</title>
        <authorList>
            <person name="Glass D."/>
        </authorList>
    </citation>
    <scope>NUCLEOTIDE SEQUENCE</scope>
    <source>
        <strain evidence="2">SUZIE</strain>
        <tissue evidence="2">Muscle</tissue>
    </source>
</reference>
<sequence length="215" mass="23680">MVCLHKYIISEESIFLVLQDAEGCKLWSYISKFPNRSPEESFDIKEAKRSTFTEVYLQQSISSPQDSSSFESRGSVGRSMLKVLPLKTSLTPSSQDDNNQEDDGQDSSPQWPDSGSGSEEGCITSYLTLSGDSGQEKIELGSLNKEPLVKTEGNDIDTNAVRSFPAHLAADSDRPSTQRRTPDLKFFPGEDEAVSSSRTSNSLSRSENSLMEFLG</sequence>
<evidence type="ECO:0000256" key="1">
    <source>
        <dbReference type="SAM" id="MobiDB-lite"/>
    </source>
</evidence>
<keyword evidence="3" id="KW-1185">Reference proteome</keyword>
<organism evidence="2 3">
    <name type="scientific">Sciurus carolinensis</name>
    <name type="common">Eastern gray squirrel</name>
    <dbReference type="NCBI Taxonomy" id="30640"/>
    <lineage>
        <taxon>Eukaryota</taxon>
        <taxon>Metazoa</taxon>
        <taxon>Chordata</taxon>
        <taxon>Craniata</taxon>
        <taxon>Vertebrata</taxon>
        <taxon>Euteleostomi</taxon>
        <taxon>Mammalia</taxon>
        <taxon>Eutheria</taxon>
        <taxon>Euarchontoglires</taxon>
        <taxon>Glires</taxon>
        <taxon>Rodentia</taxon>
        <taxon>Sciuromorpha</taxon>
        <taxon>Sciuridae</taxon>
        <taxon>Sciurinae</taxon>
        <taxon>Sciurini</taxon>
        <taxon>Sciurus</taxon>
    </lineage>
</organism>
<protein>
    <submittedName>
        <fullName evidence="2">Ribosomal protein S6 kinase delta-1</fullName>
    </submittedName>
</protein>
<proteinExistence type="predicted"/>
<feature type="compositionally biased region" description="Basic and acidic residues" evidence="1">
    <location>
        <begin position="170"/>
        <end position="183"/>
    </location>
</feature>